<comment type="caution">
    <text evidence="3">The sequence shown here is derived from an EMBL/GenBank/DDBJ whole genome shotgun (WGS) entry which is preliminary data.</text>
</comment>
<keyword evidence="1" id="KW-0472">Membrane</keyword>
<keyword evidence="1" id="KW-0812">Transmembrane</keyword>
<keyword evidence="4" id="KW-1185">Reference proteome</keyword>
<dbReference type="RefSeq" id="WP_408086138.1">
    <property type="nucleotide sequence ID" value="NZ_JBELPZ010000023.1"/>
</dbReference>
<accession>A0ABW8YZV9</accession>
<keyword evidence="1" id="KW-1133">Transmembrane helix</keyword>
<reference evidence="3 4" key="1">
    <citation type="submission" date="2024-06" db="EMBL/GenBank/DDBJ databases">
        <authorList>
            <person name="Kaempfer P."/>
            <person name="Viver T."/>
        </authorList>
    </citation>
    <scope>NUCLEOTIDE SEQUENCE [LARGE SCALE GENOMIC DNA]</scope>
    <source>
        <strain evidence="3 4">ST-119</strain>
    </source>
</reference>
<proteinExistence type="predicted"/>
<evidence type="ECO:0000256" key="1">
    <source>
        <dbReference type="SAM" id="Phobius"/>
    </source>
</evidence>
<organism evidence="3 4">
    <name type="scientific">Flavobacterium rhizosphaerae</name>
    <dbReference type="NCBI Taxonomy" id="3163298"/>
    <lineage>
        <taxon>Bacteria</taxon>
        <taxon>Pseudomonadati</taxon>
        <taxon>Bacteroidota</taxon>
        <taxon>Flavobacteriia</taxon>
        <taxon>Flavobacteriales</taxon>
        <taxon>Flavobacteriaceae</taxon>
        <taxon>Flavobacterium</taxon>
    </lineage>
</organism>
<evidence type="ECO:0000259" key="2">
    <source>
        <dbReference type="Pfam" id="PF14257"/>
    </source>
</evidence>
<sequence length="270" mass="30829">MKKLITALLIAVMIPACKKEAESEGNDSAYEASAETFKDKMALPTEAAPARDQKIIKTAFLRFETGSLDSTAAIINSAITRYNGLMQNDLQNKEYNSLTRSITVRLPSANFEKFIADISKGIPYFDKRSITADDVTEEYIDVEARMKAKKVLEERYFDMLRRANKVEDMLQIEKEISAIREEIEAAEGRLRYLASRVNMSTVNIDFYKITEDNEPPGESYTGKAWNSLASGFGWLSSFFLIVLNIWPIIVIFVVVYIMYRRKTRKRKDHG</sequence>
<name>A0ABW8YZV9_9FLAO</name>
<evidence type="ECO:0000313" key="3">
    <source>
        <dbReference type="EMBL" id="MFL9845861.1"/>
    </source>
</evidence>
<feature type="transmembrane region" description="Helical" evidence="1">
    <location>
        <begin position="232"/>
        <end position="259"/>
    </location>
</feature>
<dbReference type="InterPro" id="IPR025645">
    <property type="entry name" value="DUF4349"/>
</dbReference>
<feature type="domain" description="DUF4349" evidence="2">
    <location>
        <begin position="53"/>
        <end position="260"/>
    </location>
</feature>
<dbReference type="Pfam" id="PF14257">
    <property type="entry name" value="DUF4349"/>
    <property type="match status" value="1"/>
</dbReference>
<evidence type="ECO:0000313" key="4">
    <source>
        <dbReference type="Proteomes" id="UP001629156"/>
    </source>
</evidence>
<dbReference type="EMBL" id="JBELPZ010000023">
    <property type="protein sequence ID" value="MFL9845861.1"/>
    <property type="molecule type" value="Genomic_DNA"/>
</dbReference>
<protein>
    <submittedName>
        <fullName evidence="3">DUF4349 domain-containing protein</fullName>
    </submittedName>
</protein>
<dbReference type="Proteomes" id="UP001629156">
    <property type="component" value="Unassembled WGS sequence"/>
</dbReference>
<gene>
    <name evidence="3" type="ORF">ABS766_15680</name>
</gene>